<reference evidence="15" key="2">
    <citation type="submission" date="2025-09" db="UniProtKB">
        <authorList>
            <consortium name="Ensembl"/>
        </authorList>
    </citation>
    <scope>IDENTIFICATION</scope>
</reference>
<dbReference type="PANTHER" id="PTHR23226">
    <property type="entry name" value="ZINC FINGER AND SCAN DOMAIN-CONTAINING"/>
    <property type="match status" value="1"/>
</dbReference>
<dbReference type="PANTHER" id="PTHR23226:SF377">
    <property type="entry name" value="ZINC FINGER AND SCAN DOMAIN-CONTAINING PROTEIN 20"/>
    <property type="match status" value="1"/>
</dbReference>
<keyword evidence="11" id="KW-0539">Nucleus</keyword>
<evidence type="ECO:0000256" key="9">
    <source>
        <dbReference type="ARBA" id="ARBA00023125"/>
    </source>
</evidence>
<dbReference type="FunFam" id="3.30.160.60:FF:000478">
    <property type="entry name" value="Zinc finger protein 133"/>
    <property type="match status" value="1"/>
</dbReference>
<comment type="similarity">
    <text evidence="3">Belongs to the krueppel C2H2-type zinc-finger protein family.</text>
</comment>
<evidence type="ECO:0000256" key="5">
    <source>
        <dbReference type="ARBA" id="ARBA00022737"/>
    </source>
</evidence>
<evidence type="ECO:0000256" key="6">
    <source>
        <dbReference type="ARBA" id="ARBA00022771"/>
    </source>
</evidence>
<dbReference type="FunFam" id="3.30.160.60:FF:000295">
    <property type="entry name" value="zinc finger protein 19"/>
    <property type="match status" value="1"/>
</dbReference>
<feature type="domain" description="C2H2-type" evidence="14">
    <location>
        <begin position="216"/>
        <end position="243"/>
    </location>
</feature>
<dbReference type="PROSITE" id="PS50157">
    <property type="entry name" value="ZINC_FINGER_C2H2_2"/>
    <property type="match status" value="4"/>
</dbReference>
<keyword evidence="10" id="KW-0804">Transcription</keyword>
<dbReference type="Pfam" id="PF00096">
    <property type="entry name" value="zf-C2H2"/>
    <property type="match status" value="4"/>
</dbReference>
<feature type="domain" description="C2H2-type" evidence="14">
    <location>
        <begin position="160"/>
        <end position="187"/>
    </location>
</feature>
<reference evidence="15" key="1">
    <citation type="submission" date="2025-08" db="UniProtKB">
        <authorList>
            <consortium name="Ensembl"/>
        </authorList>
    </citation>
    <scope>IDENTIFICATION</scope>
</reference>
<dbReference type="PROSITE" id="PS00028">
    <property type="entry name" value="ZINC_FINGER_C2H2_1"/>
    <property type="match status" value="4"/>
</dbReference>
<evidence type="ECO:0000256" key="7">
    <source>
        <dbReference type="ARBA" id="ARBA00022833"/>
    </source>
</evidence>
<keyword evidence="4" id="KW-0479">Metal-binding</keyword>
<evidence type="ECO:0000313" key="16">
    <source>
        <dbReference type="Proteomes" id="UP000472274"/>
    </source>
</evidence>
<keyword evidence="7" id="KW-0862">Zinc</keyword>
<dbReference type="AlphaFoldDB" id="A0A674IC58"/>
<dbReference type="GO" id="GO:0000981">
    <property type="term" value="F:DNA-binding transcription factor activity, RNA polymerase II-specific"/>
    <property type="evidence" value="ECO:0007669"/>
    <property type="project" value="TreeGrafter"/>
</dbReference>
<keyword evidence="8" id="KW-0805">Transcription regulation</keyword>
<evidence type="ECO:0000256" key="11">
    <source>
        <dbReference type="ARBA" id="ARBA00023242"/>
    </source>
</evidence>
<evidence type="ECO:0000256" key="13">
    <source>
        <dbReference type="SAM" id="MobiDB-lite"/>
    </source>
</evidence>
<keyword evidence="16" id="KW-1185">Reference proteome</keyword>
<evidence type="ECO:0000259" key="14">
    <source>
        <dbReference type="PROSITE" id="PS50157"/>
    </source>
</evidence>
<protein>
    <recommendedName>
        <fullName evidence="14">C2H2-type domain-containing protein</fullName>
    </recommendedName>
</protein>
<comment type="subcellular location">
    <subcellularLocation>
        <location evidence="2">Nucleus</location>
    </subcellularLocation>
</comment>
<dbReference type="InParanoid" id="A0A674IC58"/>
<evidence type="ECO:0000256" key="8">
    <source>
        <dbReference type="ARBA" id="ARBA00023015"/>
    </source>
</evidence>
<dbReference type="SMART" id="SM00355">
    <property type="entry name" value="ZnF_C2H2"/>
    <property type="match status" value="4"/>
</dbReference>
<dbReference type="GO" id="GO:0008270">
    <property type="term" value="F:zinc ion binding"/>
    <property type="evidence" value="ECO:0007669"/>
    <property type="project" value="UniProtKB-KW"/>
</dbReference>
<dbReference type="GeneTree" id="ENSGT01150000286971"/>
<dbReference type="FunFam" id="3.30.160.60:FF:000512">
    <property type="entry name" value="zinc finger protein 197 isoform X1"/>
    <property type="match status" value="1"/>
</dbReference>
<evidence type="ECO:0000313" key="15">
    <source>
        <dbReference type="Ensembl" id="ENSTMTP00000005693.1"/>
    </source>
</evidence>
<evidence type="ECO:0000256" key="4">
    <source>
        <dbReference type="ARBA" id="ARBA00022723"/>
    </source>
</evidence>
<evidence type="ECO:0000256" key="10">
    <source>
        <dbReference type="ARBA" id="ARBA00023163"/>
    </source>
</evidence>
<name>A0A674IC58_9SAUR</name>
<evidence type="ECO:0000256" key="1">
    <source>
        <dbReference type="ARBA" id="ARBA00003767"/>
    </source>
</evidence>
<comment type="function">
    <text evidence="1">May be involved in transcriptional regulation.</text>
</comment>
<dbReference type="SUPFAM" id="SSF57667">
    <property type="entry name" value="beta-beta-alpha zinc fingers"/>
    <property type="match status" value="3"/>
</dbReference>
<keyword evidence="5" id="KW-0677">Repeat</keyword>
<proteinExistence type="inferred from homology"/>
<dbReference type="InterPro" id="IPR013087">
    <property type="entry name" value="Znf_C2H2_type"/>
</dbReference>
<feature type="domain" description="C2H2-type" evidence="14">
    <location>
        <begin position="244"/>
        <end position="271"/>
    </location>
</feature>
<organism evidence="15 16">
    <name type="scientific">Terrapene triunguis</name>
    <name type="common">Three-toed box turtle</name>
    <dbReference type="NCBI Taxonomy" id="2587831"/>
    <lineage>
        <taxon>Eukaryota</taxon>
        <taxon>Metazoa</taxon>
        <taxon>Chordata</taxon>
        <taxon>Craniata</taxon>
        <taxon>Vertebrata</taxon>
        <taxon>Euteleostomi</taxon>
        <taxon>Archelosauria</taxon>
        <taxon>Testudinata</taxon>
        <taxon>Testudines</taxon>
        <taxon>Cryptodira</taxon>
        <taxon>Durocryptodira</taxon>
        <taxon>Testudinoidea</taxon>
        <taxon>Emydidae</taxon>
        <taxon>Terrapene</taxon>
    </lineage>
</organism>
<feature type="region of interest" description="Disordered" evidence="13">
    <location>
        <begin position="69"/>
        <end position="92"/>
    </location>
</feature>
<dbReference type="Proteomes" id="UP000472274">
    <property type="component" value="Unplaced"/>
</dbReference>
<evidence type="ECO:0000256" key="12">
    <source>
        <dbReference type="PROSITE-ProRule" id="PRU00042"/>
    </source>
</evidence>
<keyword evidence="9" id="KW-0238">DNA-binding</keyword>
<evidence type="ECO:0000256" key="2">
    <source>
        <dbReference type="ARBA" id="ARBA00004123"/>
    </source>
</evidence>
<sequence>MRCRPKLIPSSLLWGRVWGKSSPDRFDLSHTYFGLFIPFSIPLSEISFLSGAGSDLCLDSLCLPSGDGMVSENEGEKPHQEDAEQVEPHGMLSGRSKGNASGCCALPENAKVCETQQSPEKNFSSHSDLITRDRIHLKEICYKWHECGKSFNRSSDLKPYMCAECRKSVSQSSHLIRHKRIHTGETPYTCSECGKRFNRRSHLIRHQRIHTGEKPYTCSECGKTFSRSSHLIRHKRIHTGETPYTCSECGKSFNQSSNLITHQKIHMRENWYSLVNDL</sequence>
<keyword evidence="6 12" id="KW-0863">Zinc-finger</keyword>
<feature type="domain" description="C2H2-type" evidence="14">
    <location>
        <begin position="188"/>
        <end position="215"/>
    </location>
</feature>
<dbReference type="FunFam" id="3.30.160.60:FF:003095">
    <property type="match status" value="1"/>
</dbReference>
<dbReference type="Gene3D" id="3.30.160.60">
    <property type="entry name" value="Classic Zinc Finger"/>
    <property type="match status" value="5"/>
</dbReference>
<accession>A0A674IC58</accession>
<evidence type="ECO:0000256" key="3">
    <source>
        <dbReference type="ARBA" id="ARBA00006991"/>
    </source>
</evidence>
<dbReference type="GO" id="GO:0005634">
    <property type="term" value="C:nucleus"/>
    <property type="evidence" value="ECO:0007669"/>
    <property type="project" value="UniProtKB-SubCell"/>
</dbReference>
<dbReference type="Ensembl" id="ENSTMTT00000005883.1">
    <property type="protein sequence ID" value="ENSTMTP00000005693.1"/>
    <property type="gene ID" value="ENSTMTG00000004219.1"/>
</dbReference>
<dbReference type="InterPro" id="IPR036236">
    <property type="entry name" value="Znf_C2H2_sf"/>
</dbReference>
<dbReference type="GO" id="GO:0000978">
    <property type="term" value="F:RNA polymerase II cis-regulatory region sequence-specific DNA binding"/>
    <property type="evidence" value="ECO:0007669"/>
    <property type="project" value="TreeGrafter"/>
</dbReference>